<dbReference type="GO" id="GO:0010038">
    <property type="term" value="P:response to metal ion"/>
    <property type="evidence" value="ECO:0007669"/>
    <property type="project" value="InterPro"/>
</dbReference>
<gene>
    <name evidence="5" type="ORF">THRCLA_21800</name>
</gene>
<evidence type="ECO:0000256" key="1">
    <source>
        <dbReference type="ARBA" id="ARBA00012468"/>
    </source>
</evidence>
<dbReference type="InterPro" id="IPR038156">
    <property type="entry name" value="PCS_N_sf"/>
</dbReference>
<dbReference type="Pfam" id="PF05023">
    <property type="entry name" value="Phytochelatin"/>
    <property type="match status" value="1"/>
</dbReference>
<keyword evidence="3" id="KW-1133">Transmembrane helix</keyword>
<sequence length="267" mass="29680">MDQALVEQPPRRGFCSLVLQVCSIVAGIIVLPIIGILSLPTLLFLFIFKRSVLQAVVQASKYEEFEKAPHYKSPALLARVWATPVGQQYLRGDLEYQQREGYCAIASQRNILKSLPQYPADHLPPATMGAATAKQFAKLLDERSHSRTTSKVVYGDEGFDAFYEAIKLSNDTEYRVTVNFLHATLSGTGSLWLPWNFLFGIVSGHFSVVLGYLEDEDLVAVFDVNSSYGPYLVETRRLYESVAAQDISSNKSRGLIVSKINPPISIV</sequence>
<evidence type="ECO:0000256" key="3">
    <source>
        <dbReference type="SAM" id="Phobius"/>
    </source>
</evidence>
<keyword evidence="2" id="KW-0104">Cadmium</keyword>
<dbReference type="AlphaFoldDB" id="A0A1V9ZPF5"/>
<dbReference type="PROSITE" id="PS51443">
    <property type="entry name" value="PCS"/>
    <property type="match status" value="1"/>
</dbReference>
<dbReference type="InterPro" id="IPR007719">
    <property type="entry name" value="PCS_N"/>
</dbReference>
<reference evidence="5 6" key="1">
    <citation type="journal article" date="2014" name="Genome Biol. Evol.">
        <title>The secreted proteins of Achlya hypogyna and Thraustotheca clavata identify the ancestral oomycete secretome and reveal gene acquisitions by horizontal gene transfer.</title>
        <authorList>
            <person name="Misner I."/>
            <person name="Blouin N."/>
            <person name="Leonard G."/>
            <person name="Richards T.A."/>
            <person name="Lane C.E."/>
        </authorList>
    </citation>
    <scope>NUCLEOTIDE SEQUENCE [LARGE SCALE GENOMIC DNA]</scope>
    <source>
        <strain evidence="5 6">ATCC 34112</strain>
    </source>
</reference>
<keyword evidence="3" id="KW-0472">Membrane</keyword>
<evidence type="ECO:0000313" key="6">
    <source>
        <dbReference type="Proteomes" id="UP000243217"/>
    </source>
</evidence>
<name>A0A1V9ZPF5_9STRA</name>
<dbReference type="GO" id="GO:0046938">
    <property type="term" value="P:phytochelatin biosynthetic process"/>
    <property type="evidence" value="ECO:0007669"/>
    <property type="project" value="InterPro"/>
</dbReference>
<dbReference type="Proteomes" id="UP000243217">
    <property type="component" value="Unassembled WGS sequence"/>
</dbReference>
<feature type="transmembrane region" description="Helical" evidence="3">
    <location>
        <begin position="17"/>
        <end position="48"/>
    </location>
</feature>
<dbReference type="EMBL" id="JNBS01001791">
    <property type="protein sequence ID" value="OQR99660.1"/>
    <property type="molecule type" value="Genomic_DNA"/>
</dbReference>
<dbReference type="GO" id="GO:0016756">
    <property type="term" value="F:glutathione gamma-glutamylcysteinyltransferase activity"/>
    <property type="evidence" value="ECO:0007669"/>
    <property type="project" value="UniProtKB-EC"/>
</dbReference>
<dbReference type="Gene3D" id="3.90.70.30">
    <property type="entry name" value="Phytochelatin synthase, N-terminal domain"/>
    <property type="match status" value="1"/>
</dbReference>
<protein>
    <recommendedName>
        <fullName evidence="1">glutathione gamma-glutamylcysteinyltransferase</fullName>
        <ecNumber evidence="1">2.3.2.15</ecNumber>
    </recommendedName>
</protein>
<proteinExistence type="predicted"/>
<feature type="domain" description="Peptidase C83" evidence="4">
    <location>
        <begin position="19"/>
        <end position="263"/>
    </location>
</feature>
<keyword evidence="6" id="KW-1185">Reference proteome</keyword>
<dbReference type="OrthoDB" id="77809at2759"/>
<evidence type="ECO:0000313" key="5">
    <source>
        <dbReference type="EMBL" id="OQR99660.1"/>
    </source>
</evidence>
<evidence type="ECO:0000256" key="2">
    <source>
        <dbReference type="ARBA" id="ARBA00022539"/>
    </source>
</evidence>
<dbReference type="SUPFAM" id="SSF54001">
    <property type="entry name" value="Cysteine proteinases"/>
    <property type="match status" value="1"/>
</dbReference>
<accession>A0A1V9ZPF5</accession>
<evidence type="ECO:0000259" key="4">
    <source>
        <dbReference type="PROSITE" id="PS51443"/>
    </source>
</evidence>
<organism evidence="5 6">
    <name type="scientific">Thraustotheca clavata</name>
    <dbReference type="NCBI Taxonomy" id="74557"/>
    <lineage>
        <taxon>Eukaryota</taxon>
        <taxon>Sar</taxon>
        <taxon>Stramenopiles</taxon>
        <taxon>Oomycota</taxon>
        <taxon>Saprolegniomycetes</taxon>
        <taxon>Saprolegniales</taxon>
        <taxon>Achlyaceae</taxon>
        <taxon>Thraustotheca</taxon>
    </lineage>
</organism>
<dbReference type="GO" id="GO:0046872">
    <property type="term" value="F:metal ion binding"/>
    <property type="evidence" value="ECO:0007669"/>
    <property type="project" value="InterPro"/>
</dbReference>
<dbReference type="EC" id="2.3.2.15" evidence="1"/>
<dbReference type="InterPro" id="IPR038765">
    <property type="entry name" value="Papain-like_cys_pep_sf"/>
</dbReference>
<keyword evidence="3" id="KW-0812">Transmembrane</keyword>
<comment type="caution">
    <text evidence="5">The sequence shown here is derived from an EMBL/GenBank/DDBJ whole genome shotgun (WGS) entry which is preliminary data.</text>
</comment>